<feature type="compositionally biased region" description="Basic residues" evidence="1">
    <location>
        <begin position="1"/>
        <end position="22"/>
    </location>
</feature>
<dbReference type="EMBL" id="JABBFW010000003">
    <property type="protein sequence ID" value="NML14708.1"/>
    <property type="molecule type" value="Genomic_DNA"/>
</dbReference>
<accession>A0A848F6C0</accession>
<feature type="region of interest" description="Disordered" evidence="1">
    <location>
        <begin position="1"/>
        <end position="33"/>
    </location>
</feature>
<sequence length="33" mass="3992">MRTGRPRAHGRRFGALRNRLRHPPQTSLPKKRW</sequence>
<feature type="compositionally biased region" description="Polar residues" evidence="1">
    <location>
        <begin position="24"/>
        <end position="33"/>
    </location>
</feature>
<keyword evidence="3" id="KW-1185">Reference proteome</keyword>
<reference evidence="2 3" key="1">
    <citation type="submission" date="2020-04" db="EMBL/GenBank/DDBJ databases">
        <title>Azohydromonas sp. isolated from soil.</title>
        <authorList>
            <person name="Dahal R.H."/>
        </authorList>
    </citation>
    <scope>NUCLEOTIDE SEQUENCE [LARGE SCALE GENOMIC DNA]</scope>
    <source>
        <strain evidence="2 3">G-1-1-14</strain>
    </source>
</reference>
<name>A0A848F6C0_9BURK</name>
<dbReference type="AlphaFoldDB" id="A0A848F6C0"/>
<evidence type="ECO:0000256" key="1">
    <source>
        <dbReference type="SAM" id="MobiDB-lite"/>
    </source>
</evidence>
<comment type="caution">
    <text evidence="2">The sequence shown here is derived from an EMBL/GenBank/DDBJ whole genome shotgun (WGS) entry which is preliminary data.</text>
</comment>
<evidence type="ECO:0000313" key="3">
    <source>
        <dbReference type="Proteomes" id="UP000574067"/>
    </source>
</evidence>
<dbReference type="Proteomes" id="UP000574067">
    <property type="component" value="Unassembled WGS sequence"/>
</dbReference>
<gene>
    <name evidence="2" type="ORF">HHL10_06930</name>
</gene>
<proteinExistence type="predicted"/>
<organism evidence="2 3">
    <name type="scientific">Azohydromonas caseinilytica</name>
    <dbReference type="NCBI Taxonomy" id="2728836"/>
    <lineage>
        <taxon>Bacteria</taxon>
        <taxon>Pseudomonadati</taxon>
        <taxon>Pseudomonadota</taxon>
        <taxon>Betaproteobacteria</taxon>
        <taxon>Burkholderiales</taxon>
        <taxon>Sphaerotilaceae</taxon>
        <taxon>Azohydromonas</taxon>
    </lineage>
</organism>
<evidence type="ECO:0000313" key="2">
    <source>
        <dbReference type="EMBL" id="NML14708.1"/>
    </source>
</evidence>
<protein>
    <submittedName>
        <fullName evidence="2">Uncharacterized protein</fullName>
    </submittedName>
</protein>